<dbReference type="AlphaFoldDB" id="K0RLA7"/>
<evidence type="ECO:0000256" key="6">
    <source>
        <dbReference type="ARBA" id="ARBA00035191"/>
    </source>
</evidence>
<reference evidence="7 8" key="1">
    <citation type="journal article" date="2012" name="Genome Biol.">
        <title>Genome and low-iron response of an oceanic diatom adapted to chronic iron limitation.</title>
        <authorList>
            <person name="Lommer M."/>
            <person name="Specht M."/>
            <person name="Roy A.S."/>
            <person name="Kraemer L."/>
            <person name="Andreson R."/>
            <person name="Gutowska M.A."/>
            <person name="Wolf J."/>
            <person name="Bergner S.V."/>
            <person name="Schilhabel M.B."/>
            <person name="Klostermeier U.C."/>
            <person name="Beiko R.G."/>
            <person name="Rosenstiel P."/>
            <person name="Hippler M."/>
            <person name="Laroche J."/>
        </authorList>
    </citation>
    <scope>NUCLEOTIDE SEQUENCE [LARGE SCALE GENOMIC DNA]</scope>
    <source>
        <strain evidence="7 8">CCMP1005</strain>
    </source>
</reference>
<evidence type="ECO:0000256" key="1">
    <source>
        <dbReference type="ARBA" id="ARBA00004173"/>
    </source>
</evidence>
<name>K0RLA7_THAOC</name>
<keyword evidence="3" id="KW-0689">Ribosomal protein</keyword>
<protein>
    <recommendedName>
        <fullName evidence="6">Large ribosomal subunit protein mL49</fullName>
    </recommendedName>
</protein>
<evidence type="ECO:0000313" key="8">
    <source>
        <dbReference type="Proteomes" id="UP000266841"/>
    </source>
</evidence>
<dbReference type="EMBL" id="AGNL01044564">
    <property type="protein sequence ID" value="EJK49646.1"/>
    <property type="molecule type" value="Genomic_DNA"/>
</dbReference>
<keyword evidence="5" id="KW-0687">Ribonucleoprotein</keyword>
<dbReference type="eggNOG" id="ENOG502SC3A">
    <property type="taxonomic scope" value="Eukaryota"/>
</dbReference>
<accession>K0RLA7</accession>
<evidence type="ECO:0000256" key="2">
    <source>
        <dbReference type="ARBA" id="ARBA00005677"/>
    </source>
</evidence>
<keyword evidence="4" id="KW-0496">Mitochondrion</keyword>
<dbReference type="InterPro" id="IPR007740">
    <property type="entry name" value="Ribosomal_mL49"/>
</dbReference>
<gene>
    <name evidence="7" type="ORF">THAOC_31458</name>
</gene>
<comment type="subcellular location">
    <subcellularLocation>
        <location evidence="1">Mitochondrion</location>
    </subcellularLocation>
</comment>
<evidence type="ECO:0000313" key="7">
    <source>
        <dbReference type="EMBL" id="EJK49646.1"/>
    </source>
</evidence>
<dbReference type="GO" id="GO:0006412">
    <property type="term" value="P:translation"/>
    <property type="evidence" value="ECO:0007669"/>
    <property type="project" value="InterPro"/>
</dbReference>
<dbReference type="Proteomes" id="UP000266841">
    <property type="component" value="Unassembled WGS sequence"/>
</dbReference>
<dbReference type="GO" id="GO:0003735">
    <property type="term" value="F:structural constituent of ribosome"/>
    <property type="evidence" value="ECO:0007669"/>
    <property type="project" value="InterPro"/>
</dbReference>
<dbReference type="PANTHER" id="PTHR13477:SF0">
    <property type="entry name" value="LARGE RIBOSOMAL SUBUNIT PROTEIN ML49"/>
    <property type="match status" value="1"/>
</dbReference>
<dbReference type="Gene3D" id="3.30.780.10">
    <property type="entry name" value="SUI1-like domain"/>
    <property type="match status" value="1"/>
</dbReference>
<comment type="caution">
    <text evidence="7">The sequence shown here is derived from an EMBL/GenBank/DDBJ whole genome shotgun (WGS) entry which is preliminary data.</text>
</comment>
<dbReference type="OMA" id="IEVNGDW"/>
<dbReference type="OrthoDB" id="19439at2759"/>
<dbReference type="PANTHER" id="PTHR13477">
    <property type="entry name" value="MITOCHONDRIAL 39S RIBOSOMAL PROTEIN L49"/>
    <property type="match status" value="1"/>
</dbReference>
<keyword evidence="8" id="KW-1185">Reference proteome</keyword>
<organism evidence="7 8">
    <name type="scientific">Thalassiosira oceanica</name>
    <name type="common">Marine diatom</name>
    <dbReference type="NCBI Taxonomy" id="159749"/>
    <lineage>
        <taxon>Eukaryota</taxon>
        <taxon>Sar</taxon>
        <taxon>Stramenopiles</taxon>
        <taxon>Ochrophyta</taxon>
        <taxon>Bacillariophyta</taxon>
        <taxon>Coscinodiscophyceae</taxon>
        <taxon>Thalassiosirophycidae</taxon>
        <taxon>Thalassiosirales</taxon>
        <taxon>Thalassiosiraceae</taxon>
        <taxon>Thalassiosira</taxon>
    </lineage>
</organism>
<dbReference type="GO" id="GO:0005762">
    <property type="term" value="C:mitochondrial large ribosomal subunit"/>
    <property type="evidence" value="ECO:0007669"/>
    <property type="project" value="TreeGrafter"/>
</dbReference>
<sequence>MAAVLRQSSCARGVVPRIAASAAVRLSAVPESVAGVSSAWSPGHPAYITRGKHSATQTKRILSRNPARLRLLKKRGEDLKLVKIPPPSERTYPPIFQPTFLKSGWSAPPGSDVEIPDYPFRVERTGRKPYGAVGFLPVYRDVRNIRGDMNAFIDELRAVLQLPLGKKGILSTLSSTGPHGGGEAGRGVTYENPIRIRAGGNIEVHGDRLKEVKRWLAELGF</sequence>
<evidence type="ECO:0000256" key="3">
    <source>
        <dbReference type="ARBA" id="ARBA00022980"/>
    </source>
</evidence>
<evidence type="ECO:0000256" key="5">
    <source>
        <dbReference type="ARBA" id="ARBA00023274"/>
    </source>
</evidence>
<comment type="similarity">
    <text evidence="2">Belongs to the mitochondrion-specific ribosomal protein mL49 family.</text>
</comment>
<evidence type="ECO:0000256" key="4">
    <source>
        <dbReference type="ARBA" id="ARBA00023128"/>
    </source>
</evidence>
<proteinExistence type="inferred from homology"/>